<dbReference type="Proteomes" id="UP000050794">
    <property type="component" value="Unassembled WGS sequence"/>
</dbReference>
<evidence type="ECO:0000313" key="3">
    <source>
        <dbReference type="WBParaSite" id="TCNE_0001925501-mRNA-1"/>
    </source>
</evidence>
<dbReference type="AlphaFoldDB" id="A0A183VET1"/>
<evidence type="ECO:0000313" key="1">
    <source>
        <dbReference type="EMBL" id="VDM50572.1"/>
    </source>
</evidence>
<evidence type="ECO:0000313" key="2">
    <source>
        <dbReference type="Proteomes" id="UP000050794"/>
    </source>
</evidence>
<gene>
    <name evidence="1" type="ORF">TCNE_LOCUS19251</name>
</gene>
<name>A0A183VET1_TOXCA</name>
<dbReference type="WBParaSite" id="TCNE_0001925501-mRNA-1">
    <property type="protein sequence ID" value="TCNE_0001925501-mRNA-1"/>
    <property type="gene ID" value="TCNE_0001925501"/>
</dbReference>
<dbReference type="EMBL" id="UYWY01026626">
    <property type="protein sequence ID" value="VDM50572.1"/>
    <property type="molecule type" value="Genomic_DNA"/>
</dbReference>
<protein>
    <submittedName>
        <fullName evidence="3">Glutamine amidotransferase type-2 domain-containing protein</fullName>
    </submittedName>
</protein>
<reference evidence="1 2" key="2">
    <citation type="submission" date="2018-11" db="EMBL/GenBank/DDBJ databases">
        <authorList>
            <consortium name="Pathogen Informatics"/>
        </authorList>
    </citation>
    <scope>NUCLEOTIDE SEQUENCE [LARGE SCALE GENOMIC DNA]</scope>
</reference>
<organism evidence="2 3">
    <name type="scientific">Toxocara canis</name>
    <name type="common">Canine roundworm</name>
    <dbReference type="NCBI Taxonomy" id="6265"/>
    <lineage>
        <taxon>Eukaryota</taxon>
        <taxon>Metazoa</taxon>
        <taxon>Ecdysozoa</taxon>
        <taxon>Nematoda</taxon>
        <taxon>Chromadorea</taxon>
        <taxon>Rhabditida</taxon>
        <taxon>Spirurina</taxon>
        <taxon>Ascaridomorpha</taxon>
        <taxon>Ascaridoidea</taxon>
        <taxon>Toxocaridae</taxon>
        <taxon>Toxocara</taxon>
    </lineage>
</organism>
<proteinExistence type="predicted"/>
<reference evidence="3" key="1">
    <citation type="submission" date="2016-06" db="UniProtKB">
        <authorList>
            <consortium name="WormBaseParasite"/>
        </authorList>
    </citation>
    <scope>IDENTIFICATION</scope>
</reference>
<sequence>MISCFNKTINQADDRLRLASAKSKPHEDYDNKLACVSKVGRGQDGHSAAVLARFGTFTRAETDMEKSVCIHFASACLFRLSSEADEATSVGFVRHEPKEGRCACAVAVAMFNIDPIAFGGMFILSPEVFGELGSVGVVDDVVFTFANNPSAVRSYGLNDFISHCAAVRMDAGEGIPSEVRLDERPTPVVAPRFYFDVAG</sequence>
<keyword evidence="2" id="KW-1185">Reference proteome</keyword>
<accession>A0A183VET1</accession>